<evidence type="ECO:0000313" key="7">
    <source>
        <dbReference type="Proteomes" id="UP001153709"/>
    </source>
</evidence>
<dbReference type="GO" id="GO:0015232">
    <property type="term" value="F:heme transmembrane transporter activity"/>
    <property type="evidence" value="ECO:0007669"/>
    <property type="project" value="TreeGrafter"/>
</dbReference>
<dbReference type="GO" id="GO:0016020">
    <property type="term" value="C:membrane"/>
    <property type="evidence" value="ECO:0007669"/>
    <property type="project" value="UniProtKB-SubCell"/>
</dbReference>
<feature type="transmembrane region" description="Helical" evidence="5">
    <location>
        <begin position="71"/>
        <end position="91"/>
    </location>
</feature>
<dbReference type="InterPro" id="IPR036259">
    <property type="entry name" value="MFS_trans_sf"/>
</dbReference>
<sequence length="466" mass="52025">MEKELVKHNEVKLLKNSAEKKPEIKAYTRRWLIMFLFIYYACINAIQWIEYSSITHIVVKYYNVSTLAVDWTSTIYMSLYPVLVIPASYIIDKKGLRTAGIIGCIGTLIGTSIKVFSIRNDLFSVVLLGQSIVAASQLVIICLPPKLAAIWFKASEVSTACSLGVFGTQVGCAIGYILPPLIVQDGDVEQIGSQLKILCWLLAGSMVPVTIVVLVYFPNEPPLPPSNAQALLRLNKQEFDTSVFFKSIKKLFLNRGFVIHMVAYSINIAVFSAVGTLLNQFILQFFEGDYENAGWMGFVMVISGTVGSIIFGILLDKTHKYKEITLFIYFCSALSIGFLMFTLKYRQKLMTYFSCALVGIFTNAYMPVGFELAIELTFPSEECTTSGILLASTQILGVVVTVAVGYLNQYFRAFWTLSTQMVLLLLGTIVTAYIPNNLLRLEASKQTNFQFLKRKESRGSGLLFVK</sequence>
<evidence type="ECO:0000256" key="3">
    <source>
        <dbReference type="ARBA" id="ARBA00022989"/>
    </source>
</evidence>
<evidence type="ECO:0000313" key="6">
    <source>
        <dbReference type="EMBL" id="CAG9833405.1"/>
    </source>
</evidence>
<name>A0A9N9SZA9_DIABA</name>
<dbReference type="SUPFAM" id="SSF103473">
    <property type="entry name" value="MFS general substrate transporter"/>
    <property type="match status" value="1"/>
</dbReference>
<feature type="transmembrane region" description="Helical" evidence="5">
    <location>
        <begin position="197"/>
        <end position="217"/>
    </location>
</feature>
<dbReference type="Gene3D" id="1.20.1250.20">
    <property type="entry name" value="MFS general substrate transporter like domains"/>
    <property type="match status" value="1"/>
</dbReference>
<dbReference type="GO" id="GO:0020037">
    <property type="term" value="F:heme binding"/>
    <property type="evidence" value="ECO:0007669"/>
    <property type="project" value="TreeGrafter"/>
</dbReference>
<dbReference type="AlphaFoldDB" id="A0A9N9SZA9"/>
<reference evidence="6" key="1">
    <citation type="submission" date="2022-01" db="EMBL/GenBank/DDBJ databases">
        <authorList>
            <person name="King R."/>
        </authorList>
    </citation>
    <scope>NUCLEOTIDE SEQUENCE</scope>
</reference>
<dbReference type="OrthoDB" id="422206at2759"/>
<evidence type="ECO:0000256" key="1">
    <source>
        <dbReference type="ARBA" id="ARBA00004141"/>
    </source>
</evidence>
<evidence type="ECO:0000256" key="5">
    <source>
        <dbReference type="SAM" id="Phobius"/>
    </source>
</evidence>
<keyword evidence="7" id="KW-1185">Reference proteome</keyword>
<gene>
    <name evidence="6" type="ORF">DIABBA_LOCUS6811</name>
</gene>
<protein>
    <recommendedName>
        <fullName evidence="8">Major facilitator superfamily (MFS) profile domain-containing protein</fullName>
    </recommendedName>
</protein>
<comment type="subcellular location">
    <subcellularLocation>
        <location evidence="1">Membrane</location>
        <topology evidence="1">Multi-pass membrane protein</topology>
    </subcellularLocation>
</comment>
<organism evidence="6 7">
    <name type="scientific">Diabrotica balteata</name>
    <name type="common">Banded cucumber beetle</name>
    <dbReference type="NCBI Taxonomy" id="107213"/>
    <lineage>
        <taxon>Eukaryota</taxon>
        <taxon>Metazoa</taxon>
        <taxon>Ecdysozoa</taxon>
        <taxon>Arthropoda</taxon>
        <taxon>Hexapoda</taxon>
        <taxon>Insecta</taxon>
        <taxon>Pterygota</taxon>
        <taxon>Neoptera</taxon>
        <taxon>Endopterygota</taxon>
        <taxon>Coleoptera</taxon>
        <taxon>Polyphaga</taxon>
        <taxon>Cucujiformia</taxon>
        <taxon>Chrysomeloidea</taxon>
        <taxon>Chrysomelidae</taxon>
        <taxon>Galerucinae</taxon>
        <taxon>Diabroticina</taxon>
        <taxon>Diabroticites</taxon>
        <taxon>Diabrotica</taxon>
    </lineage>
</organism>
<keyword evidence="4 5" id="KW-0472">Membrane</keyword>
<accession>A0A9N9SZA9</accession>
<dbReference type="PANTHER" id="PTHR10924">
    <property type="entry name" value="MAJOR FACILITATOR SUPERFAMILY PROTEIN-RELATED"/>
    <property type="match status" value="1"/>
</dbReference>
<evidence type="ECO:0000256" key="2">
    <source>
        <dbReference type="ARBA" id="ARBA00022692"/>
    </source>
</evidence>
<dbReference type="GO" id="GO:0097037">
    <property type="term" value="P:heme export"/>
    <property type="evidence" value="ECO:0007669"/>
    <property type="project" value="TreeGrafter"/>
</dbReference>
<keyword evidence="3 5" id="KW-1133">Transmembrane helix</keyword>
<feature type="transmembrane region" description="Helical" evidence="5">
    <location>
        <begin position="350"/>
        <end position="368"/>
    </location>
</feature>
<feature type="transmembrane region" description="Helical" evidence="5">
    <location>
        <begin position="414"/>
        <end position="434"/>
    </location>
</feature>
<feature type="transmembrane region" description="Helical" evidence="5">
    <location>
        <begin position="31"/>
        <end position="51"/>
    </location>
</feature>
<feature type="transmembrane region" description="Helical" evidence="5">
    <location>
        <begin position="388"/>
        <end position="407"/>
    </location>
</feature>
<keyword evidence="2 5" id="KW-0812">Transmembrane</keyword>
<dbReference type="PANTHER" id="PTHR10924:SF4">
    <property type="entry name" value="GH15861P"/>
    <property type="match status" value="1"/>
</dbReference>
<dbReference type="InterPro" id="IPR011701">
    <property type="entry name" value="MFS"/>
</dbReference>
<evidence type="ECO:0008006" key="8">
    <source>
        <dbReference type="Google" id="ProtNLM"/>
    </source>
</evidence>
<dbReference type="EMBL" id="OU898279">
    <property type="protein sequence ID" value="CAG9833405.1"/>
    <property type="molecule type" value="Genomic_DNA"/>
</dbReference>
<feature type="transmembrane region" description="Helical" evidence="5">
    <location>
        <begin position="122"/>
        <end position="143"/>
    </location>
</feature>
<dbReference type="Proteomes" id="UP001153709">
    <property type="component" value="Chromosome 4"/>
</dbReference>
<feature type="transmembrane region" description="Helical" evidence="5">
    <location>
        <begin position="257"/>
        <end position="283"/>
    </location>
</feature>
<feature type="transmembrane region" description="Helical" evidence="5">
    <location>
        <begin position="326"/>
        <end position="343"/>
    </location>
</feature>
<proteinExistence type="predicted"/>
<dbReference type="InterPro" id="IPR049680">
    <property type="entry name" value="FLVCR1-2_SLC49-like"/>
</dbReference>
<evidence type="ECO:0000256" key="4">
    <source>
        <dbReference type="ARBA" id="ARBA00023136"/>
    </source>
</evidence>
<feature type="transmembrane region" description="Helical" evidence="5">
    <location>
        <begin position="295"/>
        <end position="314"/>
    </location>
</feature>
<dbReference type="Pfam" id="PF07690">
    <property type="entry name" value="MFS_1"/>
    <property type="match status" value="1"/>
</dbReference>